<accession>A0ABR6FRB2</accession>
<keyword evidence="11" id="KW-0902">Two-component regulatory system</keyword>
<evidence type="ECO:0000256" key="4">
    <source>
        <dbReference type="ARBA" id="ARBA00022553"/>
    </source>
</evidence>
<dbReference type="SUPFAM" id="SSF55874">
    <property type="entry name" value="ATPase domain of HSP90 chaperone/DNA topoisomerase II/histidine kinase"/>
    <property type="match status" value="1"/>
</dbReference>
<evidence type="ECO:0000256" key="14">
    <source>
        <dbReference type="SAM" id="Phobius"/>
    </source>
</evidence>
<evidence type="ECO:0000256" key="1">
    <source>
        <dbReference type="ARBA" id="ARBA00000085"/>
    </source>
</evidence>
<dbReference type="SMART" id="SM00387">
    <property type="entry name" value="HATPase_c"/>
    <property type="match status" value="1"/>
</dbReference>
<dbReference type="InterPro" id="IPR050482">
    <property type="entry name" value="Sensor_HK_TwoCompSys"/>
</dbReference>
<dbReference type="SMART" id="SM01079">
    <property type="entry name" value="CHASE"/>
    <property type="match status" value="1"/>
</dbReference>
<comment type="caution">
    <text evidence="16">The sequence shown here is derived from an EMBL/GenBank/DDBJ whole genome shotgun (WGS) entry which is preliminary data.</text>
</comment>
<dbReference type="Gene3D" id="3.30.450.350">
    <property type="entry name" value="CHASE domain"/>
    <property type="match status" value="1"/>
</dbReference>
<keyword evidence="17" id="KW-1185">Reference proteome</keyword>
<evidence type="ECO:0000256" key="6">
    <source>
        <dbReference type="ARBA" id="ARBA00022692"/>
    </source>
</evidence>
<dbReference type="GO" id="GO:0016301">
    <property type="term" value="F:kinase activity"/>
    <property type="evidence" value="ECO:0007669"/>
    <property type="project" value="UniProtKB-KW"/>
</dbReference>
<dbReference type="InterPro" id="IPR005467">
    <property type="entry name" value="His_kinase_dom"/>
</dbReference>
<dbReference type="Gene3D" id="3.30.565.10">
    <property type="entry name" value="Histidine kinase-like ATPase, C-terminal domain"/>
    <property type="match status" value="1"/>
</dbReference>
<dbReference type="EC" id="2.7.13.3" evidence="3"/>
<proteinExistence type="predicted"/>
<evidence type="ECO:0000313" key="16">
    <source>
        <dbReference type="EMBL" id="MBB2929657.1"/>
    </source>
</evidence>
<keyword evidence="12 14" id="KW-0472">Membrane</keyword>
<evidence type="ECO:0000259" key="15">
    <source>
        <dbReference type="PROSITE" id="PS50109"/>
    </source>
</evidence>
<keyword evidence="10 14" id="KW-1133">Transmembrane helix</keyword>
<dbReference type="EMBL" id="JACHVZ010000011">
    <property type="protein sequence ID" value="MBB2929657.1"/>
    <property type="molecule type" value="Genomic_DNA"/>
</dbReference>
<evidence type="ECO:0000256" key="9">
    <source>
        <dbReference type="ARBA" id="ARBA00022840"/>
    </source>
</evidence>
<evidence type="ECO:0000256" key="7">
    <source>
        <dbReference type="ARBA" id="ARBA00022741"/>
    </source>
</evidence>
<name>A0ABR6FRB2_9BURK</name>
<evidence type="ECO:0000256" key="3">
    <source>
        <dbReference type="ARBA" id="ARBA00012438"/>
    </source>
</evidence>
<keyword evidence="5" id="KW-0808">Transferase</keyword>
<evidence type="ECO:0000256" key="11">
    <source>
        <dbReference type="ARBA" id="ARBA00023012"/>
    </source>
</evidence>
<keyword evidence="9" id="KW-0067">ATP-binding</keyword>
<evidence type="ECO:0000256" key="2">
    <source>
        <dbReference type="ARBA" id="ARBA00004370"/>
    </source>
</evidence>
<evidence type="ECO:0000256" key="13">
    <source>
        <dbReference type="SAM" id="Coils"/>
    </source>
</evidence>
<comment type="subcellular location">
    <subcellularLocation>
        <location evidence="2">Membrane</location>
    </subcellularLocation>
</comment>
<evidence type="ECO:0000313" key="17">
    <source>
        <dbReference type="Proteomes" id="UP000533533"/>
    </source>
</evidence>
<dbReference type="PANTHER" id="PTHR24421">
    <property type="entry name" value="NITRATE/NITRITE SENSOR PROTEIN NARX-RELATED"/>
    <property type="match status" value="1"/>
</dbReference>
<feature type="coiled-coil region" evidence="13">
    <location>
        <begin position="350"/>
        <end position="377"/>
    </location>
</feature>
<gene>
    <name evidence="16" type="ORF">FHX59_004099</name>
</gene>
<keyword evidence="6 14" id="KW-0812">Transmembrane</keyword>
<dbReference type="InterPro" id="IPR011712">
    <property type="entry name" value="Sig_transdc_His_kin_sub3_dim/P"/>
</dbReference>
<comment type="catalytic activity">
    <reaction evidence="1">
        <text>ATP + protein L-histidine = ADP + protein N-phospho-L-histidine.</text>
        <dbReference type="EC" id="2.7.13.3"/>
    </reaction>
</comment>
<sequence length="576" mass="64115">MFKRIIDFPLVVTLVLLCALLTLTHLIVLQLDERAASATRDRFSRFTTDASNKIETQLLRYIDILPGMRGLWDVTGFATKEEFHAYVESLNLKQRFPSLVTLNFCDYIQTSKTKQYEEYVRKEDSRPYFKVFPTKTSNDHRLVVRFIEPVNKIYLGRDIATNFSFDVIKTTIQKPEPYTSGEAIPQLDGHKGAGLGIRLAFYRGKDVVAAADRESRFIGSSGLFVDVPSLVHEAVPGQDWKFLSLTLRTLPNAGEAADPARRQLFSFAAPSAADESTIREERSFTVAGRQFVLDFAAPKSYFNDPIGSNIRVIGYLAGSVISFAACTILYLLLASRKRLASEVSRKTKSLASTQGQVSKLLEERLQAEQEITRQGEQERQRIGRELHDDLGQKLTGASLLLGSLSQMKAREGDPEHEVVIERVSAILDEGINAIRTLSRGLTPFDGSVRDLDAALRELCSEVGKLLPNGCHLSNAYDTELLTPEASLHLYRIVQESVSNALRHGQATRIDVSVEDQKGAVLLRVRDNGVGFSPDIDINAYKSTGLGLRSIRSRAQLLGMKLRIFRNGDGGTTLEIN</sequence>
<evidence type="ECO:0000256" key="8">
    <source>
        <dbReference type="ARBA" id="ARBA00022777"/>
    </source>
</evidence>
<evidence type="ECO:0000256" key="10">
    <source>
        <dbReference type="ARBA" id="ARBA00022989"/>
    </source>
</evidence>
<evidence type="ECO:0000256" key="12">
    <source>
        <dbReference type="ARBA" id="ARBA00023136"/>
    </source>
</evidence>
<dbReference type="InterPro" id="IPR006189">
    <property type="entry name" value="CHASE_dom"/>
</dbReference>
<keyword evidence="8 16" id="KW-0418">Kinase</keyword>
<keyword evidence="7" id="KW-0547">Nucleotide-binding</keyword>
<dbReference type="CDD" id="cd16917">
    <property type="entry name" value="HATPase_UhpB-NarQ-NarX-like"/>
    <property type="match status" value="1"/>
</dbReference>
<protein>
    <recommendedName>
        <fullName evidence="3">histidine kinase</fullName>
        <ecNumber evidence="3">2.7.13.3</ecNumber>
    </recommendedName>
</protein>
<dbReference type="Pfam" id="PF07730">
    <property type="entry name" value="HisKA_3"/>
    <property type="match status" value="1"/>
</dbReference>
<dbReference type="Proteomes" id="UP000533533">
    <property type="component" value="Unassembled WGS sequence"/>
</dbReference>
<feature type="transmembrane region" description="Helical" evidence="14">
    <location>
        <begin position="312"/>
        <end position="333"/>
    </location>
</feature>
<dbReference type="Pfam" id="PF03924">
    <property type="entry name" value="CHASE"/>
    <property type="match status" value="1"/>
</dbReference>
<dbReference type="InterPro" id="IPR003594">
    <property type="entry name" value="HATPase_dom"/>
</dbReference>
<dbReference type="Pfam" id="PF02518">
    <property type="entry name" value="HATPase_c"/>
    <property type="match status" value="1"/>
</dbReference>
<reference evidence="16 17" key="1">
    <citation type="submission" date="2020-08" db="EMBL/GenBank/DDBJ databases">
        <title>Genomic Encyclopedia of Type Strains, Phase IV (KMG-V): Genome sequencing to study the core and pangenomes of soil and plant-associated prokaryotes.</title>
        <authorList>
            <person name="Whitman W."/>
        </authorList>
    </citation>
    <scope>NUCLEOTIDE SEQUENCE [LARGE SCALE GENOMIC DNA]</scope>
    <source>
        <strain evidence="16 17">SRMrh-85</strain>
    </source>
</reference>
<dbReference type="PROSITE" id="PS50109">
    <property type="entry name" value="HIS_KIN"/>
    <property type="match status" value="1"/>
</dbReference>
<feature type="domain" description="Histidine kinase" evidence="15">
    <location>
        <begin position="381"/>
        <end position="576"/>
    </location>
</feature>
<dbReference type="InterPro" id="IPR036890">
    <property type="entry name" value="HATPase_C_sf"/>
</dbReference>
<evidence type="ECO:0000256" key="5">
    <source>
        <dbReference type="ARBA" id="ARBA00022679"/>
    </source>
</evidence>
<keyword evidence="4" id="KW-0597">Phosphoprotein</keyword>
<dbReference type="Gene3D" id="1.20.5.1930">
    <property type="match status" value="1"/>
</dbReference>
<organism evidence="16 17">
    <name type="scientific">Paraburkholderia silvatlantica</name>
    <dbReference type="NCBI Taxonomy" id="321895"/>
    <lineage>
        <taxon>Bacteria</taxon>
        <taxon>Pseudomonadati</taxon>
        <taxon>Pseudomonadota</taxon>
        <taxon>Betaproteobacteria</taxon>
        <taxon>Burkholderiales</taxon>
        <taxon>Burkholderiaceae</taxon>
        <taxon>Paraburkholderia</taxon>
    </lineage>
</organism>
<dbReference type="RefSeq" id="WP_110384352.1">
    <property type="nucleotide sequence ID" value="NZ_JACHVZ010000011.1"/>
</dbReference>
<dbReference type="InterPro" id="IPR042240">
    <property type="entry name" value="CHASE_sf"/>
</dbReference>
<keyword evidence="13" id="KW-0175">Coiled coil</keyword>
<dbReference type="PANTHER" id="PTHR24421:SF10">
    <property type="entry name" value="NITRATE_NITRITE SENSOR PROTEIN NARQ"/>
    <property type="match status" value="1"/>
</dbReference>